<evidence type="ECO:0000313" key="1">
    <source>
        <dbReference type="EMBL" id="GEW97710.1"/>
    </source>
</evidence>
<reference evidence="1" key="1">
    <citation type="journal article" date="2019" name="Sci. Rep.">
        <title>Draft genome of Tanacetum cinerariifolium, the natural source of mosquito coil.</title>
        <authorList>
            <person name="Yamashiro T."/>
            <person name="Shiraishi A."/>
            <person name="Satake H."/>
            <person name="Nakayama K."/>
        </authorList>
    </citation>
    <scope>NUCLEOTIDE SEQUENCE</scope>
</reference>
<protein>
    <submittedName>
        <fullName evidence="1">Uncharacterized protein</fullName>
    </submittedName>
</protein>
<name>A0A699H021_TANCI</name>
<comment type="caution">
    <text evidence="1">The sequence shown here is derived from an EMBL/GenBank/DDBJ whole genome shotgun (WGS) entry which is preliminary data.</text>
</comment>
<accession>A0A699H021</accession>
<proteinExistence type="predicted"/>
<dbReference type="AlphaFoldDB" id="A0A699H021"/>
<sequence length="377" mass="43697">KRVVITKDIIRQDLRLDDADGVECLPTKEIFSELAHMGYEKQPLKLKFYKNKFSCSMASAIICLATVLITNQVDDLSSHITKYTSPALTQKVFANMRKIGKGFFGIETPLFDTMMVQPQAATEEEDEDDETRLLEILKLKRRVKKLEKQRRSKSFGFKRLRKVGRRIEEIDADEEITLVDIEIQDDLGAELQERLEEKDEVNANAKEVNVVEPTVFDDEEVKPIFKSEYNKVQTFLKSDRDEEPTKERGIKETLLQESFKKLRAEVEVSCSHSTQDTPTDDPKEMSKEDVKNMLQIVPVSELKVEALQVKYPLIDWEIYSKGSRTYWKIIRVGGITQAYKSFEDMVKDFDKEDLDALWRLTKEKFNTAMPTKDKEKA</sequence>
<organism evidence="1">
    <name type="scientific">Tanacetum cinerariifolium</name>
    <name type="common">Dalmatian daisy</name>
    <name type="synonym">Chrysanthemum cinerariifolium</name>
    <dbReference type="NCBI Taxonomy" id="118510"/>
    <lineage>
        <taxon>Eukaryota</taxon>
        <taxon>Viridiplantae</taxon>
        <taxon>Streptophyta</taxon>
        <taxon>Embryophyta</taxon>
        <taxon>Tracheophyta</taxon>
        <taxon>Spermatophyta</taxon>
        <taxon>Magnoliopsida</taxon>
        <taxon>eudicotyledons</taxon>
        <taxon>Gunneridae</taxon>
        <taxon>Pentapetalae</taxon>
        <taxon>asterids</taxon>
        <taxon>campanulids</taxon>
        <taxon>Asterales</taxon>
        <taxon>Asteraceae</taxon>
        <taxon>Asteroideae</taxon>
        <taxon>Anthemideae</taxon>
        <taxon>Anthemidinae</taxon>
        <taxon>Tanacetum</taxon>
    </lineage>
</organism>
<gene>
    <name evidence="1" type="ORF">Tci_269686</name>
</gene>
<dbReference type="EMBL" id="BKCJ010083180">
    <property type="protein sequence ID" value="GEW97710.1"/>
    <property type="molecule type" value="Genomic_DNA"/>
</dbReference>
<feature type="non-terminal residue" evidence="1">
    <location>
        <position position="1"/>
    </location>
</feature>